<dbReference type="PANTHER" id="PTHR28118">
    <property type="entry name" value="POLYNUCLEOTIDE 5'-TRIPHOSPHATASE-RELATED"/>
    <property type="match status" value="1"/>
</dbReference>
<dbReference type="GO" id="GO:0031533">
    <property type="term" value="C:mRNA capping enzyme complex"/>
    <property type="evidence" value="ECO:0007669"/>
    <property type="project" value="UniProtKB-UniRule"/>
</dbReference>
<dbReference type="GO" id="GO:0006370">
    <property type="term" value="P:7-methylguanosine mRNA capping"/>
    <property type="evidence" value="ECO:0007669"/>
    <property type="project" value="UniProtKB-UniRule"/>
</dbReference>
<comment type="cofactor">
    <cofactor evidence="1 8">
        <name>Mg(2+)</name>
        <dbReference type="ChEBI" id="CHEBI:18420"/>
    </cofactor>
</comment>
<keyword evidence="4 8" id="KW-0507">mRNA processing</keyword>
<comment type="subcellular location">
    <subcellularLocation>
        <location evidence="2 8">Nucleus</location>
    </subcellularLocation>
</comment>
<evidence type="ECO:0000259" key="9">
    <source>
        <dbReference type="Pfam" id="PF02940"/>
    </source>
</evidence>
<comment type="catalytic activity">
    <reaction evidence="7">
        <text>a 5'-end triphospho-ribonucleoside in mRNA + H2O = a 5'-end diphospho-ribonucleoside in mRNA + phosphate + H(+)</text>
        <dbReference type="Rhea" id="RHEA:67004"/>
        <dbReference type="Rhea" id="RHEA-COMP:17164"/>
        <dbReference type="Rhea" id="RHEA-COMP:17165"/>
        <dbReference type="ChEBI" id="CHEBI:15377"/>
        <dbReference type="ChEBI" id="CHEBI:15378"/>
        <dbReference type="ChEBI" id="CHEBI:43474"/>
        <dbReference type="ChEBI" id="CHEBI:167616"/>
        <dbReference type="ChEBI" id="CHEBI:167618"/>
        <dbReference type="EC" id="3.6.1.74"/>
    </reaction>
    <physiologicalReaction direction="left-to-right" evidence="7">
        <dbReference type="Rhea" id="RHEA:67005"/>
    </physiologicalReaction>
</comment>
<evidence type="ECO:0000313" key="10">
    <source>
        <dbReference type="EMBL" id="OLL24507.1"/>
    </source>
</evidence>
<dbReference type="PANTHER" id="PTHR28118:SF1">
    <property type="entry name" value="POLYNUCLEOTIDE 5'-TRIPHOSPHATASE CTL1-RELATED"/>
    <property type="match status" value="1"/>
</dbReference>
<keyword evidence="8" id="KW-0506">mRNA capping</keyword>
<dbReference type="STRING" id="1198029.A0A1U7LPC9"/>
<dbReference type="SUPFAM" id="SSF55154">
    <property type="entry name" value="CYTH-like phosphatases"/>
    <property type="match status" value="1"/>
</dbReference>
<evidence type="ECO:0000256" key="8">
    <source>
        <dbReference type="RuleBase" id="RU367053"/>
    </source>
</evidence>
<evidence type="ECO:0000256" key="2">
    <source>
        <dbReference type="ARBA" id="ARBA00004123"/>
    </source>
</evidence>
<evidence type="ECO:0000256" key="5">
    <source>
        <dbReference type="ARBA" id="ARBA00022801"/>
    </source>
</evidence>
<dbReference type="GO" id="GO:0140818">
    <property type="term" value="F:mRNA 5'-triphosphate monophosphatase activity"/>
    <property type="evidence" value="ECO:0007669"/>
    <property type="project" value="UniProtKB-EC"/>
</dbReference>
<evidence type="ECO:0000256" key="4">
    <source>
        <dbReference type="ARBA" id="ARBA00022664"/>
    </source>
</evidence>
<comment type="caution">
    <text evidence="10">The sequence shown here is derived from an EMBL/GenBank/DDBJ whole genome shotgun (WGS) entry which is preliminary data.</text>
</comment>
<dbReference type="OMA" id="CPNDAFD"/>
<dbReference type="CDD" id="cd07470">
    <property type="entry name" value="CYTH-like_mRNA_RTPase"/>
    <property type="match status" value="1"/>
</dbReference>
<proteinExistence type="inferred from homology"/>
<evidence type="ECO:0000313" key="11">
    <source>
        <dbReference type="Proteomes" id="UP000186594"/>
    </source>
</evidence>
<dbReference type="Pfam" id="PF02940">
    <property type="entry name" value="mRNA_triPase"/>
    <property type="match status" value="1"/>
</dbReference>
<keyword evidence="5 8" id="KW-0378">Hydrolase</keyword>
<dbReference type="OrthoDB" id="272147at2759"/>
<keyword evidence="6 8" id="KW-0539">Nucleus</keyword>
<accession>A0A1U7LPC9</accession>
<comment type="similarity">
    <text evidence="3 8">Belongs to the fungal TPase family.</text>
</comment>
<dbReference type="Gene3D" id="3.20.100.10">
    <property type="entry name" value="mRNA triphosphatase Cet1-like"/>
    <property type="match status" value="1"/>
</dbReference>
<dbReference type="EC" id="3.6.1.74" evidence="8"/>
<dbReference type="InterPro" id="IPR004206">
    <property type="entry name" value="mRNA_triPase_Cet1"/>
</dbReference>
<dbReference type="AlphaFoldDB" id="A0A1U7LPC9"/>
<comment type="function">
    <text evidence="8">First step of mRNA capping. Converts the 5'-triphosphate end of a nascent mRNA chain into a diphosphate end.</text>
</comment>
<dbReference type="EMBL" id="LXFE01000755">
    <property type="protein sequence ID" value="OLL24507.1"/>
    <property type="molecule type" value="Genomic_DNA"/>
</dbReference>
<evidence type="ECO:0000256" key="7">
    <source>
        <dbReference type="ARBA" id="ARBA00047740"/>
    </source>
</evidence>
<organism evidence="10 11">
    <name type="scientific">Neolecta irregularis (strain DAH-3)</name>
    <dbReference type="NCBI Taxonomy" id="1198029"/>
    <lineage>
        <taxon>Eukaryota</taxon>
        <taxon>Fungi</taxon>
        <taxon>Dikarya</taxon>
        <taxon>Ascomycota</taxon>
        <taxon>Taphrinomycotina</taxon>
        <taxon>Neolectales</taxon>
        <taxon>Neolectaceae</taxon>
        <taxon>Neolecta</taxon>
    </lineage>
</organism>
<name>A0A1U7LPC9_NEOID</name>
<sequence>LPGPPPIDDFTQRVINFLGPFCADFAFRHLEVPPPAQPPPALTPQIEAKLGTFVHPKTRQRIALPFQSEGVIHSPQVDANFRSTITPKQHFHFNQLLNQQVVHGLTYSHSKLVDNFHPDSSSTDRRGPLIRVTTVESTSEIKQCVQKKRLANLDVYSPNDLFDWRISVNSEIPVNTPSTPSLRSRRKDRRTYNSSFARIDLTEVIAAEEKSWELEMEIEDLEDLRLHAVRYQSGKENRFGELVKLFVEQFRAFVTRRIDA</sequence>
<dbReference type="GO" id="GO:0004651">
    <property type="term" value="F:polynucleotide 5'-phosphatase activity"/>
    <property type="evidence" value="ECO:0007669"/>
    <property type="project" value="UniProtKB-UniRule"/>
</dbReference>
<comment type="subunit">
    <text evidence="8">Heterodimer. The mRNA-capping enzyme is composed of two separate chains alpha and beta, respectively a mRNA guanylyltransferase and an mRNA 5'-triphosphate monophosphatase.</text>
</comment>
<evidence type="ECO:0000256" key="1">
    <source>
        <dbReference type="ARBA" id="ARBA00001946"/>
    </source>
</evidence>
<gene>
    <name evidence="10" type="ORF">NEOLI_002369</name>
</gene>
<evidence type="ECO:0000256" key="3">
    <source>
        <dbReference type="ARBA" id="ARBA00006345"/>
    </source>
</evidence>
<dbReference type="InterPro" id="IPR037009">
    <property type="entry name" value="mRNA_triPase_Cet1_sf"/>
</dbReference>
<dbReference type="InterPro" id="IPR033469">
    <property type="entry name" value="CYTH-like_dom_sf"/>
</dbReference>
<dbReference type="Proteomes" id="UP000186594">
    <property type="component" value="Unassembled WGS sequence"/>
</dbReference>
<protein>
    <recommendedName>
        <fullName evidence="8">mRNA-capping enzyme subunit beta</fullName>
        <ecNumber evidence="8">3.6.1.74</ecNumber>
    </recommendedName>
    <alternativeName>
        <fullName evidence="8">mRNA 5'-phosphatase</fullName>
    </alternativeName>
    <alternativeName>
        <fullName evidence="8">mRNA 5'-triphosphate monophosphatase</fullName>
    </alternativeName>
</protein>
<feature type="domain" description="mRNA triphosphatase Cet1-like" evidence="9">
    <location>
        <begin position="24"/>
        <end position="218"/>
    </location>
</feature>
<evidence type="ECO:0000256" key="6">
    <source>
        <dbReference type="ARBA" id="ARBA00023242"/>
    </source>
</evidence>
<reference evidence="10 11" key="1">
    <citation type="submission" date="2016-04" db="EMBL/GenBank/DDBJ databases">
        <title>Evolutionary innovation and constraint leading to complex multicellularity in the Ascomycota.</title>
        <authorList>
            <person name="Cisse O."/>
            <person name="Nguyen A."/>
            <person name="Hewitt D.A."/>
            <person name="Jedd G."/>
            <person name="Stajich J.E."/>
        </authorList>
    </citation>
    <scope>NUCLEOTIDE SEQUENCE [LARGE SCALE GENOMIC DNA]</scope>
    <source>
        <strain evidence="10 11">DAH-3</strain>
    </source>
</reference>
<keyword evidence="11" id="KW-1185">Reference proteome</keyword>
<dbReference type="InterPro" id="IPR040343">
    <property type="entry name" value="Cet1/Ctl1"/>
</dbReference>
<feature type="non-terminal residue" evidence="10">
    <location>
        <position position="1"/>
    </location>
</feature>